<gene>
    <name evidence="10" type="ORF">F0U60_22815</name>
</gene>
<keyword evidence="8" id="KW-0902">Two-component regulatory system</keyword>
<dbReference type="InterPro" id="IPR036097">
    <property type="entry name" value="HisK_dim/P_sf"/>
</dbReference>
<dbReference type="InterPro" id="IPR003661">
    <property type="entry name" value="HisK_dim/P_dom"/>
</dbReference>
<evidence type="ECO:0000256" key="5">
    <source>
        <dbReference type="ARBA" id="ARBA00022741"/>
    </source>
</evidence>
<name>A0ABY9WSB5_9BACT</name>
<dbReference type="SMART" id="SM00388">
    <property type="entry name" value="HisKA"/>
    <property type="match status" value="1"/>
</dbReference>
<dbReference type="Proteomes" id="UP001611383">
    <property type="component" value="Chromosome"/>
</dbReference>
<dbReference type="InterPro" id="IPR036890">
    <property type="entry name" value="HATPase_C_sf"/>
</dbReference>
<keyword evidence="4" id="KW-0808">Transferase</keyword>
<dbReference type="Pfam" id="PF01590">
    <property type="entry name" value="GAF"/>
    <property type="match status" value="1"/>
</dbReference>
<dbReference type="CDD" id="cd00082">
    <property type="entry name" value="HisKA"/>
    <property type="match status" value="1"/>
</dbReference>
<dbReference type="SMART" id="SM00387">
    <property type="entry name" value="HATPase_c"/>
    <property type="match status" value="1"/>
</dbReference>
<reference evidence="10 11" key="1">
    <citation type="submission" date="2019-08" db="EMBL/GenBank/DDBJ databases">
        <title>Archangium and Cystobacter genomes.</title>
        <authorList>
            <person name="Chen I.-C.K."/>
            <person name="Wielgoss S."/>
        </authorList>
    </citation>
    <scope>NUCLEOTIDE SEQUENCE [LARGE SCALE GENOMIC DNA]</scope>
    <source>
        <strain evidence="10 11">Cbm 6</strain>
    </source>
</reference>
<keyword evidence="6 10" id="KW-0418">Kinase</keyword>
<dbReference type="SMART" id="SM00065">
    <property type="entry name" value="GAF"/>
    <property type="match status" value="1"/>
</dbReference>
<proteinExistence type="predicted"/>
<dbReference type="PROSITE" id="PS50109">
    <property type="entry name" value="HIS_KIN"/>
    <property type="match status" value="1"/>
</dbReference>
<keyword evidence="3" id="KW-0597">Phosphoprotein</keyword>
<evidence type="ECO:0000256" key="4">
    <source>
        <dbReference type="ARBA" id="ARBA00022679"/>
    </source>
</evidence>
<dbReference type="InterPro" id="IPR003594">
    <property type="entry name" value="HATPase_dom"/>
</dbReference>
<dbReference type="InterPro" id="IPR005467">
    <property type="entry name" value="His_kinase_dom"/>
</dbReference>
<evidence type="ECO:0000256" key="6">
    <source>
        <dbReference type="ARBA" id="ARBA00022777"/>
    </source>
</evidence>
<evidence type="ECO:0000313" key="11">
    <source>
        <dbReference type="Proteomes" id="UP001611383"/>
    </source>
</evidence>
<dbReference type="Gene3D" id="1.10.287.130">
    <property type="match status" value="1"/>
</dbReference>
<comment type="catalytic activity">
    <reaction evidence="1">
        <text>ATP + protein L-histidine = ADP + protein N-phospho-L-histidine.</text>
        <dbReference type="EC" id="2.7.13.3"/>
    </reaction>
</comment>
<dbReference type="SUPFAM" id="SSF47384">
    <property type="entry name" value="Homodimeric domain of signal transducing histidine kinase"/>
    <property type="match status" value="1"/>
</dbReference>
<evidence type="ECO:0000256" key="8">
    <source>
        <dbReference type="ARBA" id="ARBA00023012"/>
    </source>
</evidence>
<dbReference type="GO" id="GO:0016301">
    <property type="term" value="F:kinase activity"/>
    <property type="evidence" value="ECO:0007669"/>
    <property type="project" value="UniProtKB-KW"/>
</dbReference>
<dbReference type="EMBL" id="CP043494">
    <property type="protein sequence ID" value="WNG46628.1"/>
    <property type="molecule type" value="Genomic_DNA"/>
</dbReference>
<dbReference type="InterPro" id="IPR050351">
    <property type="entry name" value="BphY/WalK/GraS-like"/>
</dbReference>
<dbReference type="PRINTS" id="PR00344">
    <property type="entry name" value="BCTRLSENSOR"/>
</dbReference>
<dbReference type="Gene3D" id="3.30.565.10">
    <property type="entry name" value="Histidine kinase-like ATPase, C-terminal domain"/>
    <property type="match status" value="1"/>
</dbReference>
<dbReference type="InterPro" id="IPR004358">
    <property type="entry name" value="Sig_transdc_His_kin-like_C"/>
</dbReference>
<dbReference type="PANTHER" id="PTHR42878">
    <property type="entry name" value="TWO-COMPONENT HISTIDINE KINASE"/>
    <property type="match status" value="1"/>
</dbReference>
<keyword evidence="11" id="KW-1185">Reference proteome</keyword>
<dbReference type="SUPFAM" id="SSF55781">
    <property type="entry name" value="GAF domain-like"/>
    <property type="match status" value="1"/>
</dbReference>
<dbReference type="Pfam" id="PF00512">
    <property type="entry name" value="HisKA"/>
    <property type="match status" value="1"/>
</dbReference>
<dbReference type="Pfam" id="PF02518">
    <property type="entry name" value="HATPase_c"/>
    <property type="match status" value="1"/>
</dbReference>
<dbReference type="InterPro" id="IPR029016">
    <property type="entry name" value="GAF-like_dom_sf"/>
</dbReference>
<dbReference type="Gene3D" id="3.30.450.40">
    <property type="match status" value="1"/>
</dbReference>
<sequence length="415" mass="45392">MSVTPTLAISLESPAPDIRRGHTSEPLDEEVAAVGRIEAIKTVLRVLLRTTGLRLAVVSHVTAESWTCCAVLDEMNFGLEPGDTLEIATTFCNNVRSSAAPLLITHASADPRFTNHPAPRLYGVESYIAVPVYRRNGSFFGVLCAVDAKPAELSEDLLEIFRHLADLVGYQLEHEEELGQRDAQLLGAREAAQLREQLIGIVSHDLRSPLNAISLSAATLMRRTDLDDRARRGLTRILDSADRANRLILDLLDFTQVRMGKALPMQRKPMDLHMLAQQVVDEMQLAAPERPLVLHCEGDGRGDWDGDRIAQVLTNLLTNALKYSPADADIRIETRGEEEAVLLRVSNGGAPIPAHLLPTLFEPLTRGTQSGGAQRSIGLGLFIVDQIVRAHCGTVEVHSTVEAGTTFDVCLPRHV</sequence>
<evidence type="ECO:0000259" key="9">
    <source>
        <dbReference type="PROSITE" id="PS50109"/>
    </source>
</evidence>
<evidence type="ECO:0000256" key="2">
    <source>
        <dbReference type="ARBA" id="ARBA00012438"/>
    </source>
</evidence>
<evidence type="ECO:0000256" key="7">
    <source>
        <dbReference type="ARBA" id="ARBA00022840"/>
    </source>
</evidence>
<accession>A0ABY9WSB5</accession>
<keyword evidence="7" id="KW-0067">ATP-binding</keyword>
<evidence type="ECO:0000256" key="3">
    <source>
        <dbReference type="ARBA" id="ARBA00022553"/>
    </source>
</evidence>
<dbReference type="InterPro" id="IPR003018">
    <property type="entry name" value="GAF"/>
</dbReference>
<dbReference type="PANTHER" id="PTHR42878:SF7">
    <property type="entry name" value="SENSOR HISTIDINE KINASE GLRK"/>
    <property type="match status" value="1"/>
</dbReference>
<evidence type="ECO:0000313" key="10">
    <source>
        <dbReference type="EMBL" id="WNG46628.1"/>
    </source>
</evidence>
<dbReference type="SUPFAM" id="SSF55874">
    <property type="entry name" value="ATPase domain of HSP90 chaperone/DNA topoisomerase II/histidine kinase"/>
    <property type="match status" value="1"/>
</dbReference>
<organism evidence="10 11">
    <name type="scientific">Archangium minus</name>
    <dbReference type="NCBI Taxonomy" id="83450"/>
    <lineage>
        <taxon>Bacteria</taxon>
        <taxon>Pseudomonadati</taxon>
        <taxon>Myxococcota</taxon>
        <taxon>Myxococcia</taxon>
        <taxon>Myxococcales</taxon>
        <taxon>Cystobacterineae</taxon>
        <taxon>Archangiaceae</taxon>
        <taxon>Archangium</taxon>
    </lineage>
</organism>
<keyword evidence="5" id="KW-0547">Nucleotide-binding</keyword>
<protein>
    <recommendedName>
        <fullName evidence="2">histidine kinase</fullName>
        <ecNumber evidence="2">2.7.13.3</ecNumber>
    </recommendedName>
</protein>
<dbReference type="RefSeq" id="WP_395823215.1">
    <property type="nucleotide sequence ID" value="NZ_CP043494.1"/>
</dbReference>
<feature type="domain" description="Histidine kinase" evidence="9">
    <location>
        <begin position="201"/>
        <end position="415"/>
    </location>
</feature>
<dbReference type="EC" id="2.7.13.3" evidence="2"/>
<evidence type="ECO:0000256" key="1">
    <source>
        <dbReference type="ARBA" id="ARBA00000085"/>
    </source>
</evidence>